<reference evidence="4 5" key="1">
    <citation type="submission" date="2017-07" db="EMBL/GenBank/DDBJ databases">
        <title>Draft Genome Sequences of Select Purple Nonsulfur Bacteria.</title>
        <authorList>
            <person name="Lasarre B."/>
            <person name="Mckinlay J.B."/>
        </authorList>
    </citation>
    <scope>NUCLEOTIDE SEQUENCE [LARGE SCALE GENOMIC DNA]</scope>
    <source>
        <strain evidence="4 5">DSM 11290</strain>
    </source>
</reference>
<dbReference type="InterPro" id="IPR025110">
    <property type="entry name" value="AMP-bd_C"/>
</dbReference>
<dbReference type="OrthoDB" id="9803968at2"/>
<dbReference type="InterPro" id="IPR000873">
    <property type="entry name" value="AMP-dep_synth/lig_dom"/>
</dbReference>
<gene>
    <name evidence="4" type="ORF">CH339_12610</name>
</gene>
<evidence type="ECO:0000256" key="1">
    <source>
        <dbReference type="SAM" id="MobiDB-lite"/>
    </source>
</evidence>
<dbReference type="Pfam" id="PF13193">
    <property type="entry name" value="AMP-binding_C"/>
    <property type="match status" value="1"/>
</dbReference>
<dbReference type="Gene3D" id="3.40.50.12780">
    <property type="entry name" value="N-terminal domain of ligase-like"/>
    <property type="match status" value="1"/>
</dbReference>
<dbReference type="Gene3D" id="3.30.300.30">
    <property type="match status" value="1"/>
</dbReference>
<proteinExistence type="predicted"/>
<evidence type="ECO:0000259" key="2">
    <source>
        <dbReference type="Pfam" id="PF00501"/>
    </source>
</evidence>
<protein>
    <recommendedName>
        <fullName evidence="6">AMP-dependent synthetase/ligase domain-containing protein</fullName>
    </recommendedName>
</protein>
<comment type="caution">
    <text evidence="4">The sequence shown here is derived from an EMBL/GenBank/DDBJ whole genome shotgun (WGS) entry which is preliminary data.</text>
</comment>
<dbReference type="PANTHER" id="PTHR43767:SF1">
    <property type="entry name" value="NONRIBOSOMAL PEPTIDE SYNTHASE PES1 (EUROFUNG)-RELATED"/>
    <property type="match status" value="1"/>
</dbReference>
<dbReference type="SUPFAM" id="SSF56801">
    <property type="entry name" value="Acetyl-CoA synthetase-like"/>
    <property type="match status" value="1"/>
</dbReference>
<evidence type="ECO:0000313" key="5">
    <source>
        <dbReference type="Proteomes" id="UP000249299"/>
    </source>
</evidence>
<dbReference type="InterPro" id="IPR042099">
    <property type="entry name" value="ANL_N_sf"/>
</dbReference>
<evidence type="ECO:0000259" key="3">
    <source>
        <dbReference type="Pfam" id="PF13193"/>
    </source>
</evidence>
<dbReference type="GO" id="GO:0016878">
    <property type="term" value="F:acid-thiol ligase activity"/>
    <property type="evidence" value="ECO:0007669"/>
    <property type="project" value="UniProtKB-ARBA"/>
</dbReference>
<feature type="domain" description="AMP-dependent synthetase/ligase" evidence="2">
    <location>
        <begin position="43"/>
        <end position="348"/>
    </location>
</feature>
<sequence>MTDVPLCDPTGIPRSTDVRLERNADISSRCGEEDPELTDDSAERTNDITAPTLSRRAEAAADVLRDGGAASGRPVAVVTSSAAAIAILAYAAPLLPAPLFPIDPNLPKDAIADLLGQAGVDLVVSDAPVAGRAYVPVADILACLAGAEVPWRPPEGIALLIATSGSSGRPKAVMLTGAALVAAAKASEAATALGSGDVWLACLPLFHIGGFSILTRCALAGATALIHERFEAERVSSALGAGRVTHLSLVPAMLSRLCDLGAPPAALKHVLVGGAALSSELAERAADLGWPVQPTYGMSETASQIATLKTLPRPWSVGNVGPPLPGAEVALDPDGRLKVRGPMLMAGYANPDLLPGEGLEDGWFVTADLAEIVPEGLTILGRADDVIVSAGKKLLPAMVEGLVAACPGVDAVAIAGRPDPVWGELVVVIYKGTATPGAVLSWCRENVASAMRPRAALKVDLLPELANGKPDRSALKRLAADVETEAGAAGKD</sequence>
<dbReference type="PROSITE" id="PS00455">
    <property type="entry name" value="AMP_BINDING"/>
    <property type="match status" value="1"/>
</dbReference>
<feature type="region of interest" description="Disordered" evidence="1">
    <location>
        <begin position="25"/>
        <end position="52"/>
    </location>
</feature>
<evidence type="ECO:0008006" key="6">
    <source>
        <dbReference type="Google" id="ProtNLM"/>
    </source>
</evidence>
<name>A0A327JPS5_9HYPH</name>
<dbReference type="InterPro" id="IPR045851">
    <property type="entry name" value="AMP-bd_C_sf"/>
</dbReference>
<evidence type="ECO:0000313" key="4">
    <source>
        <dbReference type="EMBL" id="RAI26872.1"/>
    </source>
</evidence>
<dbReference type="PANTHER" id="PTHR43767">
    <property type="entry name" value="LONG-CHAIN-FATTY-ACID--COA LIGASE"/>
    <property type="match status" value="1"/>
</dbReference>
<dbReference type="AlphaFoldDB" id="A0A327JPS5"/>
<dbReference type="Pfam" id="PF00501">
    <property type="entry name" value="AMP-binding"/>
    <property type="match status" value="1"/>
</dbReference>
<dbReference type="InterPro" id="IPR050237">
    <property type="entry name" value="ATP-dep_AMP-bd_enzyme"/>
</dbReference>
<dbReference type="InterPro" id="IPR020845">
    <property type="entry name" value="AMP-binding_CS"/>
</dbReference>
<organism evidence="4 5">
    <name type="scientific">Rhodobium orientis</name>
    <dbReference type="NCBI Taxonomy" id="34017"/>
    <lineage>
        <taxon>Bacteria</taxon>
        <taxon>Pseudomonadati</taxon>
        <taxon>Pseudomonadota</taxon>
        <taxon>Alphaproteobacteria</taxon>
        <taxon>Hyphomicrobiales</taxon>
        <taxon>Rhodobiaceae</taxon>
        <taxon>Rhodobium</taxon>
    </lineage>
</organism>
<accession>A0A327JPS5</accession>
<dbReference type="EMBL" id="NPEV01000025">
    <property type="protein sequence ID" value="RAI26872.1"/>
    <property type="molecule type" value="Genomic_DNA"/>
</dbReference>
<keyword evidence="5" id="KW-1185">Reference proteome</keyword>
<dbReference type="Proteomes" id="UP000249299">
    <property type="component" value="Unassembled WGS sequence"/>
</dbReference>
<feature type="domain" description="AMP-binding enzyme C-terminal" evidence="3">
    <location>
        <begin position="399"/>
        <end position="469"/>
    </location>
</feature>